<evidence type="ECO:0000313" key="2">
    <source>
        <dbReference type="Proteomes" id="UP000828390"/>
    </source>
</evidence>
<dbReference type="Proteomes" id="UP000828390">
    <property type="component" value="Unassembled WGS sequence"/>
</dbReference>
<reference evidence="1" key="1">
    <citation type="journal article" date="2019" name="bioRxiv">
        <title>The Genome of the Zebra Mussel, Dreissena polymorpha: A Resource for Invasive Species Research.</title>
        <authorList>
            <person name="McCartney M.A."/>
            <person name="Auch B."/>
            <person name="Kono T."/>
            <person name="Mallez S."/>
            <person name="Zhang Y."/>
            <person name="Obille A."/>
            <person name="Becker A."/>
            <person name="Abrahante J.E."/>
            <person name="Garbe J."/>
            <person name="Badalamenti J.P."/>
            <person name="Herman A."/>
            <person name="Mangelson H."/>
            <person name="Liachko I."/>
            <person name="Sullivan S."/>
            <person name="Sone E.D."/>
            <person name="Koren S."/>
            <person name="Silverstein K.A.T."/>
            <person name="Beckman K.B."/>
            <person name="Gohl D.M."/>
        </authorList>
    </citation>
    <scope>NUCLEOTIDE SEQUENCE</scope>
    <source>
        <strain evidence="1">Duluth1</strain>
        <tissue evidence="1">Whole animal</tissue>
    </source>
</reference>
<keyword evidence="2" id="KW-1185">Reference proteome</keyword>
<protein>
    <submittedName>
        <fullName evidence="1">Uncharacterized protein</fullName>
    </submittedName>
</protein>
<dbReference type="OrthoDB" id="6107556at2759"/>
<organism evidence="1 2">
    <name type="scientific">Dreissena polymorpha</name>
    <name type="common">Zebra mussel</name>
    <name type="synonym">Mytilus polymorpha</name>
    <dbReference type="NCBI Taxonomy" id="45954"/>
    <lineage>
        <taxon>Eukaryota</taxon>
        <taxon>Metazoa</taxon>
        <taxon>Spiralia</taxon>
        <taxon>Lophotrochozoa</taxon>
        <taxon>Mollusca</taxon>
        <taxon>Bivalvia</taxon>
        <taxon>Autobranchia</taxon>
        <taxon>Heteroconchia</taxon>
        <taxon>Euheterodonta</taxon>
        <taxon>Imparidentia</taxon>
        <taxon>Neoheterodontei</taxon>
        <taxon>Myida</taxon>
        <taxon>Dreissenoidea</taxon>
        <taxon>Dreissenidae</taxon>
        <taxon>Dreissena</taxon>
    </lineage>
</organism>
<comment type="caution">
    <text evidence="1">The sequence shown here is derived from an EMBL/GenBank/DDBJ whole genome shotgun (WGS) entry which is preliminary data.</text>
</comment>
<name>A0A9D4IKG4_DREPO</name>
<dbReference type="EMBL" id="JAIWYP010000009">
    <property type="protein sequence ID" value="KAH3775927.1"/>
    <property type="molecule type" value="Genomic_DNA"/>
</dbReference>
<evidence type="ECO:0000313" key="1">
    <source>
        <dbReference type="EMBL" id="KAH3775927.1"/>
    </source>
</evidence>
<dbReference type="AlphaFoldDB" id="A0A9D4IKG4"/>
<accession>A0A9D4IKG4</accession>
<sequence length="408" mass="46727">MAGSECLFHDDRTLFGEVQRDLQKAKWLPRKHAHRLGMAVCSCRKRKGQLPSAEVVAEIKTQGTDVLNLLAEDKSKFLPSTYSFLVDCINTARENNFSKFKILTVLVHAKENDFSLISREALCVNHPVSERDIQKEQNRNKKLTAHQIEIIRAKKAKKMKKDFQPVLVNMPIFPRNFKRLEDDLGEKFFQFVSKHKVYVEFDNAFNDSSIAENSESMHVNLYGPPETVKMLSRKLVQSAGIAQQAMNDSHEERRARKLVRLYQKAVADDAQQWSNDILDHVKERMEDDFALKVWKSSKDSHGKSKRSTVKAPTSVLDGGKCLQCQKPFSSLKDKTTCKYHAGYMTYDGSRGCHFWSCCDMATSMDDSMFDNHHTTGCCESVAHNWRTHAKANGKDKDDITLPKFYKCM</sequence>
<proteinExistence type="predicted"/>
<gene>
    <name evidence="1" type="ORF">DPMN_177337</name>
</gene>
<reference evidence="1" key="2">
    <citation type="submission" date="2020-11" db="EMBL/GenBank/DDBJ databases">
        <authorList>
            <person name="McCartney M.A."/>
            <person name="Auch B."/>
            <person name="Kono T."/>
            <person name="Mallez S."/>
            <person name="Becker A."/>
            <person name="Gohl D.M."/>
            <person name="Silverstein K.A.T."/>
            <person name="Koren S."/>
            <person name="Bechman K.B."/>
            <person name="Herman A."/>
            <person name="Abrahante J.E."/>
            <person name="Garbe J."/>
        </authorList>
    </citation>
    <scope>NUCLEOTIDE SEQUENCE</scope>
    <source>
        <strain evidence="1">Duluth1</strain>
        <tissue evidence="1">Whole animal</tissue>
    </source>
</reference>